<keyword evidence="2" id="KW-1133">Transmembrane helix</keyword>
<accession>A0A1X2G6W6</accession>
<feature type="transmembrane region" description="Helical" evidence="2">
    <location>
        <begin position="99"/>
        <end position="119"/>
    </location>
</feature>
<dbReference type="Proteomes" id="UP000242146">
    <property type="component" value="Unassembled WGS sequence"/>
</dbReference>
<feature type="compositionally biased region" description="Polar residues" evidence="1">
    <location>
        <begin position="337"/>
        <end position="349"/>
    </location>
</feature>
<comment type="caution">
    <text evidence="3">The sequence shown here is derived from an EMBL/GenBank/DDBJ whole genome shotgun (WGS) entry which is preliminary data.</text>
</comment>
<dbReference type="InterPro" id="IPR051380">
    <property type="entry name" value="pH-response_reg_palI/RIM9"/>
</dbReference>
<dbReference type="InterPro" id="IPR009571">
    <property type="entry name" value="SUR7/Rim9-like_fungi"/>
</dbReference>
<keyword evidence="2" id="KW-0812">Transmembrane</keyword>
<dbReference type="Pfam" id="PF06687">
    <property type="entry name" value="SUR7"/>
    <property type="match status" value="1"/>
</dbReference>
<keyword evidence="4" id="KW-1185">Reference proteome</keyword>
<feature type="transmembrane region" description="Helical" evidence="2">
    <location>
        <begin position="6"/>
        <end position="27"/>
    </location>
</feature>
<evidence type="ECO:0008006" key="5">
    <source>
        <dbReference type="Google" id="ProtNLM"/>
    </source>
</evidence>
<dbReference type="PANTHER" id="PTHR28013:SF4">
    <property type="entry name" value="MARVEL DOMAIN-CONTAINING PROTEIN"/>
    <property type="match status" value="1"/>
</dbReference>
<proteinExistence type="predicted"/>
<dbReference type="GO" id="GO:0005886">
    <property type="term" value="C:plasma membrane"/>
    <property type="evidence" value="ECO:0007669"/>
    <property type="project" value="InterPro"/>
</dbReference>
<dbReference type="GO" id="GO:0035838">
    <property type="term" value="C:growing cell tip"/>
    <property type="evidence" value="ECO:0007669"/>
    <property type="project" value="TreeGrafter"/>
</dbReference>
<dbReference type="PANTHER" id="PTHR28013">
    <property type="entry name" value="PROTEIN DCV1-RELATED"/>
    <property type="match status" value="1"/>
</dbReference>
<gene>
    <name evidence="3" type="ORF">DM01DRAFT_1410627</name>
</gene>
<reference evidence="3 4" key="1">
    <citation type="submission" date="2016-07" db="EMBL/GenBank/DDBJ databases">
        <title>Pervasive Adenine N6-methylation of Active Genes in Fungi.</title>
        <authorList>
            <consortium name="DOE Joint Genome Institute"/>
            <person name="Mondo S.J."/>
            <person name="Dannebaum R.O."/>
            <person name="Kuo R.C."/>
            <person name="Labutti K."/>
            <person name="Haridas S."/>
            <person name="Kuo A."/>
            <person name="Salamov A."/>
            <person name="Ahrendt S.R."/>
            <person name="Lipzen A."/>
            <person name="Sullivan W."/>
            <person name="Andreopoulos W.B."/>
            <person name="Clum A."/>
            <person name="Lindquist E."/>
            <person name="Daum C."/>
            <person name="Ramamoorthy G.K."/>
            <person name="Gryganskyi A."/>
            <person name="Culley D."/>
            <person name="Magnuson J.K."/>
            <person name="James T.Y."/>
            <person name="O'Malley M.A."/>
            <person name="Stajich J.E."/>
            <person name="Spatafora J.W."/>
            <person name="Visel A."/>
            <person name="Grigoriev I.V."/>
        </authorList>
    </citation>
    <scope>NUCLEOTIDE SEQUENCE [LARGE SCALE GENOMIC DNA]</scope>
    <source>
        <strain evidence="3 4">NRRL 3301</strain>
    </source>
</reference>
<dbReference type="AlphaFoldDB" id="A0A1X2G6W6"/>
<organism evidence="3 4">
    <name type="scientific">Hesseltinella vesiculosa</name>
    <dbReference type="NCBI Taxonomy" id="101127"/>
    <lineage>
        <taxon>Eukaryota</taxon>
        <taxon>Fungi</taxon>
        <taxon>Fungi incertae sedis</taxon>
        <taxon>Mucoromycota</taxon>
        <taxon>Mucoromycotina</taxon>
        <taxon>Mucoromycetes</taxon>
        <taxon>Mucorales</taxon>
        <taxon>Cunninghamellaceae</taxon>
        <taxon>Hesseltinella</taxon>
    </lineage>
</organism>
<name>A0A1X2G6W6_9FUNG</name>
<feature type="compositionally biased region" description="Polar residues" evidence="1">
    <location>
        <begin position="303"/>
        <end position="312"/>
    </location>
</feature>
<feature type="transmembrane region" description="Helical" evidence="2">
    <location>
        <begin position="139"/>
        <end position="165"/>
    </location>
</feature>
<dbReference type="STRING" id="101127.A0A1X2G6W6"/>
<evidence type="ECO:0000256" key="1">
    <source>
        <dbReference type="SAM" id="MobiDB-lite"/>
    </source>
</evidence>
<dbReference type="OrthoDB" id="2327445at2759"/>
<feature type="transmembrane region" description="Helical" evidence="2">
    <location>
        <begin position="177"/>
        <end position="196"/>
    </location>
</feature>
<evidence type="ECO:0000313" key="4">
    <source>
        <dbReference type="Proteomes" id="UP000242146"/>
    </source>
</evidence>
<feature type="region of interest" description="Disordered" evidence="1">
    <location>
        <begin position="303"/>
        <end position="349"/>
    </location>
</feature>
<sequence length="349" mass="37894">MLHGCFSLLGSLFTFASFILHLFIIIGQLSNKPLINRLSFVHFYDRANQQQLRMGLWNYCTADTSGNLEVCSQPVAAYNWFKTPGLSAAIHAPRFSTGLFMALFILLFIGLGLSFLMWLLSIPLAFVRHKAVGSTLSTILTIAFLADLAALIIALVLILSGIANITDDNWNGHAGNSLWLTIGAVMSLLFSFLTFGCSCCAIRDTRGAGGKGRVDPNWKETNRQSMANTSQGGGYASGVSAGYGGANVGQTGATSGNYDMNQSLYHTVNSPAVHQQQQQQMDMQQGYYAANPNQYAPALGQQTYEHQQTSGTFHDASDHLRPSNYQTPVLQQADIPTDSNRTEVLTSTA</sequence>
<dbReference type="GO" id="GO:0032153">
    <property type="term" value="C:cell division site"/>
    <property type="evidence" value="ECO:0007669"/>
    <property type="project" value="TreeGrafter"/>
</dbReference>
<evidence type="ECO:0000256" key="2">
    <source>
        <dbReference type="SAM" id="Phobius"/>
    </source>
</evidence>
<keyword evidence="2" id="KW-0472">Membrane</keyword>
<dbReference type="EMBL" id="MCGT01000037">
    <property type="protein sequence ID" value="ORX46576.1"/>
    <property type="molecule type" value="Genomic_DNA"/>
</dbReference>
<evidence type="ECO:0000313" key="3">
    <source>
        <dbReference type="EMBL" id="ORX46576.1"/>
    </source>
</evidence>
<protein>
    <recommendedName>
        <fullName evidence="5">Pali-domain-containing protein</fullName>
    </recommendedName>
</protein>